<name>A0A0E9VGF8_ANGAN</name>
<sequence>MLPHRKQGRRCNYDNRERHLCGKHTQ</sequence>
<protein>
    <submittedName>
        <fullName evidence="1">Uncharacterized protein</fullName>
    </submittedName>
</protein>
<accession>A0A0E9VGF8</accession>
<reference evidence="1" key="1">
    <citation type="submission" date="2014-11" db="EMBL/GenBank/DDBJ databases">
        <authorList>
            <person name="Amaro Gonzalez C."/>
        </authorList>
    </citation>
    <scope>NUCLEOTIDE SEQUENCE</scope>
</reference>
<dbReference type="AlphaFoldDB" id="A0A0E9VGF8"/>
<dbReference type="EMBL" id="GBXM01032062">
    <property type="protein sequence ID" value="JAH76515.1"/>
    <property type="molecule type" value="Transcribed_RNA"/>
</dbReference>
<proteinExistence type="predicted"/>
<evidence type="ECO:0000313" key="1">
    <source>
        <dbReference type="EMBL" id="JAH76515.1"/>
    </source>
</evidence>
<organism evidence="1">
    <name type="scientific">Anguilla anguilla</name>
    <name type="common">European freshwater eel</name>
    <name type="synonym">Muraena anguilla</name>
    <dbReference type="NCBI Taxonomy" id="7936"/>
    <lineage>
        <taxon>Eukaryota</taxon>
        <taxon>Metazoa</taxon>
        <taxon>Chordata</taxon>
        <taxon>Craniata</taxon>
        <taxon>Vertebrata</taxon>
        <taxon>Euteleostomi</taxon>
        <taxon>Actinopterygii</taxon>
        <taxon>Neopterygii</taxon>
        <taxon>Teleostei</taxon>
        <taxon>Anguilliformes</taxon>
        <taxon>Anguillidae</taxon>
        <taxon>Anguilla</taxon>
    </lineage>
</organism>
<reference evidence="1" key="2">
    <citation type="journal article" date="2015" name="Fish Shellfish Immunol.">
        <title>Early steps in the European eel (Anguilla anguilla)-Vibrio vulnificus interaction in the gills: Role of the RtxA13 toxin.</title>
        <authorList>
            <person name="Callol A."/>
            <person name="Pajuelo D."/>
            <person name="Ebbesson L."/>
            <person name="Teles M."/>
            <person name="MacKenzie S."/>
            <person name="Amaro C."/>
        </authorList>
    </citation>
    <scope>NUCLEOTIDE SEQUENCE</scope>
</reference>